<dbReference type="InterPro" id="IPR006710">
    <property type="entry name" value="Glyco_hydro_43"/>
</dbReference>
<dbReference type="CDD" id="cd18833">
    <property type="entry name" value="GH43_PcXyl-like"/>
    <property type="match status" value="1"/>
</dbReference>
<dbReference type="Gene3D" id="2.115.10.20">
    <property type="entry name" value="Glycosyl hydrolase domain, family 43"/>
    <property type="match status" value="1"/>
</dbReference>
<dbReference type="GO" id="GO:0004553">
    <property type="term" value="F:hydrolase activity, hydrolyzing O-glycosyl compounds"/>
    <property type="evidence" value="ECO:0007669"/>
    <property type="project" value="InterPro"/>
</dbReference>
<comment type="similarity">
    <text evidence="1 5">Belongs to the glycosyl hydrolase 43 family.</text>
</comment>
<dbReference type="SUPFAM" id="SSF75005">
    <property type="entry name" value="Arabinanase/levansucrase/invertase"/>
    <property type="match status" value="1"/>
</dbReference>
<dbReference type="InterPro" id="IPR051795">
    <property type="entry name" value="Glycosyl_Hydrlase_43"/>
</dbReference>
<dbReference type="InterPro" id="IPR023296">
    <property type="entry name" value="Glyco_hydro_beta-prop_sf"/>
</dbReference>
<feature type="domain" description="Beta-xylosidase C-terminal Concanavalin A-like" evidence="6">
    <location>
        <begin position="328"/>
        <end position="546"/>
    </location>
</feature>
<evidence type="ECO:0000313" key="7">
    <source>
        <dbReference type="EMBL" id="KAJ9130760.1"/>
    </source>
</evidence>
<dbReference type="Pfam" id="PF04616">
    <property type="entry name" value="Glyco_hydro_43"/>
    <property type="match status" value="1"/>
</dbReference>
<keyword evidence="2 5" id="KW-0378">Hydrolase</keyword>
<evidence type="ECO:0000313" key="8">
    <source>
        <dbReference type="Proteomes" id="UP001174694"/>
    </source>
</evidence>
<keyword evidence="8" id="KW-1185">Reference proteome</keyword>
<dbReference type="AlphaFoldDB" id="A0AA38VGJ1"/>
<dbReference type="InterPro" id="IPR013320">
    <property type="entry name" value="ConA-like_dom_sf"/>
</dbReference>
<gene>
    <name evidence="7" type="ORF">NKR23_g12035</name>
</gene>
<organism evidence="7 8">
    <name type="scientific">Pleurostoma richardsiae</name>
    <dbReference type="NCBI Taxonomy" id="41990"/>
    <lineage>
        <taxon>Eukaryota</taxon>
        <taxon>Fungi</taxon>
        <taxon>Dikarya</taxon>
        <taxon>Ascomycota</taxon>
        <taxon>Pezizomycotina</taxon>
        <taxon>Sordariomycetes</taxon>
        <taxon>Sordariomycetidae</taxon>
        <taxon>Calosphaeriales</taxon>
        <taxon>Pleurostomataceae</taxon>
        <taxon>Pleurostoma</taxon>
    </lineage>
</organism>
<evidence type="ECO:0000256" key="1">
    <source>
        <dbReference type="ARBA" id="ARBA00009865"/>
    </source>
</evidence>
<dbReference type="Proteomes" id="UP001174694">
    <property type="component" value="Unassembled WGS sequence"/>
</dbReference>
<dbReference type="InterPro" id="IPR041542">
    <property type="entry name" value="GH43_C2"/>
</dbReference>
<protein>
    <submittedName>
        <fullName evidence="7">Xylosidase</fullName>
    </submittedName>
</protein>
<name>A0AA38VGJ1_9PEZI</name>
<proteinExistence type="inferred from homology"/>
<evidence type="ECO:0000256" key="2">
    <source>
        <dbReference type="ARBA" id="ARBA00022801"/>
    </source>
</evidence>
<keyword evidence="3 5" id="KW-0326">Glycosidase</keyword>
<dbReference type="PANTHER" id="PTHR42812:SF17">
    <property type="entry name" value="BETA-XYLOSIDASE C-TERMINAL CONCANAVALIN A-LIKE DOMAIN-CONTAINING PROTEIN-RELATED"/>
    <property type="match status" value="1"/>
</dbReference>
<comment type="caution">
    <text evidence="7">The sequence shown here is derived from an EMBL/GenBank/DDBJ whole genome shotgun (WGS) entry which is preliminary data.</text>
</comment>
<dbReference type="SUPFAM" id="SSF49899">
    <property type="entry name" value="Concanavalin A-like lectins/glucanases"/>
    <property type="match status" value="1"/>
</dbReference>
<dbReference type="PANTHER" id="PTHR42812">
    <property type="entry name" value="BETA-XYLOSIDASE"/>
    <property type="match status" value="1"/>
</dbReference>
<evidence type="ECO:0000256" key="5">
    <source>
        <dbReference type="RuleBase" id="RU361187"/>
    </source>
</evidence>
<evidence type="ECO:0000259" key="6">
    <source>
        <dbReference type="Pfam" id="PF17851"/>
    </source>
</evidence>
<dbReference type="Gene3D" id="2.60.120.200">
    <property type="match status" value="1"/>
</dbReference>
<dbReference type="EMBL" id="JANBVO010000079">
    <property type="protein sequence ID" value="KAJ9130760.1"/>
    <property type="molecule type" value="Genomic_DNA"/>
</dbReference>
<feature type="site" description="Important for catalytic activity, responsible for pKa modulation of the active site Glu and correct orientation of both the proton donor and substrate" evidence="4">
    <location>
        <position position="141"/>
    </location>
</feature>
<reference evidence="7" key="1">
    <citation type="submission" date="2022-07" db="EMBL/GenBank/DDBJ databases">
        <title>Fungi with potential for degradation of polypropylene.</title>
        <authorList>
            <person name="Gostincar C."/>
        </authorList>
    </citation>
    <scope>NUCLEOTIDE SEQUENCE</scope>
    <source>
        <strain evidence="7">EXF-13308</strain>
    </source>
</reference>
<sequence length="576" mass="63456">MALRNTSYTNPILPGWHTDPSCTFVAEWDNTFFLTTSSFLTFPGCPVFASKDLVNWRLASNALSRREQVPEFFTLSSGQQQEGIWASTLRYHNGKFYLITSFISYKTEWRPVIFLFTTEDPYDDAAWSSPLRIDNPGNDIDPDIFWDDDGQAYMAVAAGIWLSKVNLKTGAASAPVSIWRGSGNRNPEGPHIYKKDGYYYLLLAEGGTEMGHCATIARSRSITGPYEGYAGNPILTATGTNAYFQTVGHADLFQDAAGNWWAIALATRSGPAWENYPMGRETVLTPVRWEKGGWPVLEPIRGQMHGPVPAATRSLPGAGPFVADGDVEDFKQGSPIPRHFVFWRPPKASLFSISPPGYPDTLRMLPSRTGLSGDIDFEPDIDGLSFISRRQTSTLFSFSVDLSFQPTELEEEAGVTVFLTQQQHIDLGIVNLPLCSDDSISPRLRFRVEASGKPDAAVPQVTIVPLPKHWPRESVRLQIATESDTFYVFSAAPVDDPEDSRTVGFASAEIVSGGTGPFTGTLIGAYATSNGGNGTTPAYFSRWRYTPMAQEISAGEFVSTETRRQEKSRAKTVARI</sequence>
<dbReference type="Pfam" id="PF17851">
    <property type="entry name" value="GH43_C2"/>
    <property type="match status" value="1"/>
</dbReference>
<dbReference type="GO" id="GO:0005975">
    <property type="term" value="P:carbohydrate metabolic process"/>
    <property type="evidence" value="ECO:0007669"/>
    <property type="project" value="InterPro"/>
</dbReference>
<evidence type="ECO:0000256" key="4">
    <source>
        <dbReference type="PIRSR" id="PIRSR606710-2"/>
    </source>
</evidence>
<accession>A0AA38VGJ1</accession>
<evidence type="ECO:0000256" key="3">
    <source>
        <dbReference type="ARBA" id="ARBA00023295"/>
    </source>
</evidence>